<dbReference type="PIRSF" id="PIRSF006076">
    <property type="entry name" value="OM_assembly_OMP85"/>
    <property type="match status" value="1"/>
</dbReference>
<name>A0ABT2NII9_9RHOB</name>
<evidence type="ECO:0000259" key="10">
    <source>
        <dbReference type="PROSITE" id="PS51779"/>
    </source>
</evidence>
<gene>
    <name evidence="8 11" type="primary">bamA</name>
    <name evidence="11" type="ORF">N5I32_04300</name>
</gene>
<dbReference type="InterPro" id="IPR010827">
    <property type="entry name" value="BamA/TamA_POTRA"/>
</dbReference>
<dbReference type="Gene3D" id="3.10.20.310">
    <property type="entry name" value="membrane protein fhac"/>
    <property type="match status" value="5"/>
</dbReference>
<evidence type="ECO:0000256" key="1">
    <source>
        <dbReference type="ARBA" id="ARBA00004370"/>
    </source>
</evidence>
<feature type="domain" description="POTRA" evidence="10">
    <location>
        <begin position="41"/>
        <end position="108"/>
    </location>
</feature>
<dbReference type="PANTHER" id="PTHR12815:SF23">
    <property type="entry name" value="OUTER MEMBRANE PROTEIN ASSEMBLY FACTOR BAMA"/>
    <property type="match status" value="1"/>
</dbReference>
<dbReference type="PANTHER" id="PTHR12815">
    <property type="entry name" value="SORTING AND ASSEMBLY MACHINERY SAMM50 PROTEIN FAMILY MEMBER"/>
    <property type="match status" value="1"/>
</dbReference>
<dbReference type="InterPro" id="IPR023707">
    <property type="entry name" value="OM_assembly_BamA"/>
</dbReference>
<dbReference type="InterPro" id="IPR000184">
    <property type="entry name" value="Bac_surfAg_D15"/>
</dbReference>
<evidence type="ECO:0000256" key="9">
    <source>
        <dbReference type="NCBIfam" id="TIGR03303"/>
    </source>
</evidence>
<evidence type="ECO:0000256" key="6">
    <source>
        <dbReference type="ARBA" id="ARBA00023136"/>
    </source>
</evidence>
<dbReference type="RefSeq" id="WP_261494157.1">
    <property type="nucleotide sequence ID" value="NZ_JAOCQF010000001.1"/>
</dbReference>
<comment type="similarity">
    <text evidence="8">Belongs to the BamA family.</text>
</comment>
<dbReference type="Pfam" id="PF01103">
    <property type="entry name" value="Omp85"/>
    <property type="match status" value="1"/>
</dbReference>
<evidence type="ECO:0000256" key="3">
    <source>
        <dbReference type="ARBA" id="ARBA00022692"/>
    </source>
</evidence>
<comment type="subcellular location">
    <subcellularLocation>
        <location evidence="8">Cell outer membrane</location>
    </subcellularLocation>
    <subcellularLocation>
        <location evidence="1">Membrane</location>
    </subcellularLocation>
</comment>
<comment type="function">
    <text evidence="8">Part of the outer membrane protein assembly complex, which is involved in assembly and insertion of beta-barrel proteins into the outer membrane.</text>
</comment>
<evidence type="ECO:0000256" key="4">
    <source>
        <dbReference type="ARBA" id="ARBA00022729"/>
    </source>
</evidence>
<keyword evidence="6 8" id="KW-0472">Membrane</keyword>
<keyword evidence="3 8" id="KW-0812">Transmembrane</keyword>
<dbReference type="PROSITE" id="PS51779">
    <property type="entry name" value="POTRA"/>
    <property type="match status" value="3"/>
</dbReference>
<keyword evidence="12" id="KW-1185">Reference proteome</keyword>
<dbReference type="NCBIfam" id="TIGR03303">
    <property type="entry name" value="OM_YaeT"/>
    <property type="match status" value="1"/>
</dbReference>
<comment type="caution">
    <text evidence="11">The sequence shown here is derived from an EMBL/GenBank/DDBJ whole genome shotgun (WGS) entry which is preliminary data.</text>
</comment>
<keyword evidence="5 8" id="KW-0677">Repeat</keyword>
<keyword evidence="4 8" id="KW-0732">Signal</keyword>
<keyword evidence="7 8" id="KW-0998">Cell outer membrane</keyword>
<dbReference type="Pfam" id="PF07244">
    <property type="entry name" value="POTRA"/>
    <property type="match status" value="4"/>
</dbReference>
<evidence type="ECO:0000256" key="7">
    <source>
        <dbReference type="ARBA" id="ARBA00023237"/>
    </source>
</evidence>
<comment type="subunit">
    <text evidence="8">Part of the Bam complex.</text>
</comment>
<dbReference type="HAMAP" id="MF_01430">
    <property type="entry name" value="OM_assembly_BamA"/>
    <property type="match status" value="1"/>
</dbReference>
<dbReference type="InterPro" id="IPR034746">
    <property type="entry name" value="POTRA"/>
</dbReference>
<dbReference type="EMBL" id="JAOCQF010000001">
    <property type="protein sequence ID" value="MCT8328733.1"/>
    <property type="molecule type" value="Genomic_DNA"/>
</dbReference>
<dbReference type="InterPro" id="IPR039910">
    <property type="entry name" value="D15-like"/>
</dbReference>
<reference evidence="12" key="1">
    <citation type="submission" date="2023-07" db="EMBL/GenBank/DDBJ databases">
        <title>Defluviimonas sediminis sp. nov., isolated from mangrove sediment.</title>
        <authorList>
            <person name="Liu L."/>
            <person name="Li J."/>
            <person name="Huang Y."/>
            <person name="Pan J."/>
            <person name="Li M."/>
        </authorList>
    </citation>
    <scope>NUCLEOTIDE SEQUENCE [LARGE SCALE GENOMIC DNA]</scope>
    <source>
        <strain evidence="12">FT324</strain>
    </source>
</reference>
<sequence>MDRRRGNGGRGGLVRAGLVPAAVAFSLVFSSLPLSVQAQDYSFSSVNVEGNERVEAATILKFAGIAQGSAVSAAQLNDAYQRISQSGLFETVELVPSGNTLIIRVVENPTINIVNFEGNRRLEDEELAGLIKSQSRRVFSPAQAESDAAAIAKAYADQGRLAARVEPRIIRRDGNRVDLVFEIREGGVTEIERLSFTGNEAFSDRRLRRVLETKQAGIFRRIVQRDSFIADRTEFDKQLLKDFYNSRGYVNFQVLSVASEYSRERDGFFLTFNVREGQQFRFGSITTVSEYEGVDAAEYAEVVKIRDGAAYSPLAIDTTITKMEAIALRDGLDFLRVEPRITRNEREGTLDVAFVLTKGPRIFVERIDIEGNATTLDQVVRRQFRTVEGDPLNAREIRDAAERIRALGFFANADVNANPGTGPDQVIVDVNVEEKPTGSLNFGASYSVSNGVGFNIGLSEANFLGRGQFVSVNINVGTDNQNSSITFIEPAILDRDLKFRFNAYYTTTDNDNSDYSSERIGIQPSLEFPLNEFTRLEVRYKISSDELSDVGGDTPANSSPILLAEEGKEITSALGYTLSYDTRIGGLDPTRGLLVRFNQDFAGLGGDVEQITTSALGSYQRKIMREEVTLRAEVEGGVVHRFNGDTRILDRFSGNGKIRGFEPNGIGPRDINAVNDDALGGNYFAVARVEAEFPLGLPTEYGVTGGLFADVGSVWGLDNTVGAGGLTVDDDLHLRAVVGVSVFWQSVLGPLRFNFSHALKKEDYDREQTFDLTVSTQF</sequence>
<feature type="domain" description="POTRA" evidence="10">
    <location>
        <begin position="362"/>
        <end position="435"/>
    </location>
</feature>
<protein>
    <recommendedName>
        <fullName evidence="8 9">Outer membrane protein assembly factor BamA</fullName>
    </recommendedName>
</protein>
<feature type="domain" description="POTRA" evidence="10">
    <location>
        <begin position="109"/>
        <end position="186"/>
    </location>
</feature>
<evidence type="ECO:0000313" key="12">
    <source>
        <dbReference type="Proteomes" id="UP001205601"/>
    </source>
</evidence>
<evidence type="ECO:0000256" key="2">
    <source>
        <dbReference type="ARBA" id="ARBA00022452"/>
    </source>
</evidence>
<proteinExistence type="inferred from homology"/>
<keyword evidence="2 8" id="KW-1134">Transmembrane beta strand</keyword>
<dbReference type="Gene3D" id="2.40.160.50">
    <property type="entry name" value="membrane protein fhac: a member of the omp85/tpsb transporter family"/>
    <property type="match status" value="1"/>
</dbReference>
<dbReference type="Proteomes" id="UP001205601">
    <property type="component" value="Unassembled WGS sequence"/>
</dbReference>
<organism evidence="11 12">
    <name type="scientific">Albidovulum sediminis</name>
    <dbReference type="NCBI Taxonomy" id="3066345"/>
    <lineage>
        <taxon>Bacteria</taxon>
        <taxon>Pseudomonadati</taxon>
        <taxon>Pseudomonadota</taxon>
        <taxon>Alphaproteobacteria</taxon>
        <taxon>Rhodobacterales</taxon>
        <taxon>Paracoccaceae</taxon>
        <taxon>Albidovulum</taxon>
    </lineage>
</organism>
<evidence type="ECO:0000313" key="11">
    <source>
        <dbReference type="EMBL" id="MCT8328733.1"/>
    </source>
</evidence>
<accession>A0ABT2NII9</accession>
<evidence type="ECO:0000256" key="5">
    <source>
        <dbReference type="ARBA" id="ARBA00022737"/>
    </source>
</evidence>
<evidence type="ECO:0000256" key="8">
    <source>
        <dbReference type="HAMAP-Rule" id="MF_01430"/>
    </source>
</evidence>